<evidence type="ECO:0000256" key="9">
    <source>
        <dbReference type="ARBA" id="ARBA00023224"/>
    </source>
</evidence>
<evidence type="ECO:0000256" key="3">
    <source>
        <dbReference type="ARBA" id="ARBA00022481"/>
    </source>
</evidence>
<evidence type="ECO:0000256" key="12">
    <source>
        <dbReference type="SAM" id="MobiDB-lite"/>
    </source>
</evidence>
<dbReference type="InterPro" id="IPR003122">
    <property type="entry name" value="Tar_rcpt_lig-bd"/>
</dbReference>
<dbReference type="PRINTS" id="PR00260">
    <property type="entry name" value="CHEMTRNSDUCR"/>
</dbReference>
<evidence type="ECO:0000259" key="15">
    <source>
        <dbReference type="PROSITE" id="PS50885"/>
    </source>
</evidence>
<reference evidence="17" key="1">
    <citation type="journal article" date="2019" name="Int. J. Syst. Evol. Microbiol.">
        <title>The Global Catalogue of Microorganisms (GCM) 10K type strain sequencing project: providing services to taxonomists for standard genome sequencing and annotation.</title>
        <authorList>
            <consortium name="The Broad Institute Genomics Platform"/>
            <consortium name="The Broad Institute Genome Sequencing Center for Infectious Disease"/>
            <person name="Wu L."/>
            <person name="Ma J."/>
        </authorList>
    </citation>
    <scope>NUCLEOTIDE SEQUENCE [LARGE SCALE GENOMIC DNA]</scope>
    <source>
        <strain evidence="17">KCTC 22228</strain>
    </source>
</reference>
<sequence>MKNLSIKWSLTAALVMLVLMIGLISGLGFYANATSEAALHELAETNVKLSNLANRAQVNVLRAQTFLDRYASLSAQGNPDKGRENQEMAVAAVEAAQQRFAEFQQVSIEPTDTRAPFIEAITEAYAAYVTEGLVPLLDAVPFQVQRNQEHLAGLGAELDKAMEAFIAYSEQRGDAAIAEVESLDRRVAMITTGLLVVALIAAFLIRLGMMRVVVAPLREAITHFERIADGDLTAHIEERGRNEIGQLYSALERMQEKLETLVVSLRDSSDSVFTGAGEIAAGSQDLSSRTEQQASALQETASSMEQMASTVSNNTDTAIKADQLSASASKTAEAGGQEVERTVQLMREIAESANRVNDIIGVIDSIAFQTNILALNASVEAARAGEQGRGFAVVASEVRSLASRSAESAKEIRSLIEATTTQIVSGAEQAERSGQTISETVDSIRQVSALMGEISTATQEQNSGIEQINAALTEMDSVTQQNASLVQQSSAAAASLEEQAQRLAALIATFRVDDQAAPATAQLTRQAKAQRGGQPENATENEVEEHQLLKPVSLKKSEKNLSRSTADTDDWSEF</sequence>
<dbReference type="CDD" id="cd06225">
    <property type="entry name" value="HAMP"/>
    <property type="match status" value="1"/>
</dbReference>
<dbReference type="InterPro" id="IPR004090">
    <property type="entry name" value="Chemotax_Me-accpt_rcpt"/>
</dbReference>
<feature type="domain" description="HAMP" evidence="15">
    <location>
        <begin position="211"/>
        <end position="263"/>
    </location>
</feature>
<comment type="caution">
    <text evidence="16">The sequence shown here is derived from an EMBL/GenBank/DDBJ whole genome shotgun (WGS) entry which is preliminary data.</text>
</comment>
<evidence type="ECO:0000256" key="4">
    <source>
        <dbReference type="ARBA" id="ARBA00022500"/>
    </source>
</evidence>
<dbReference type="PROSITE" id="PS50111">
    <property type="entry name" value="CHEMOTAXIS_TRANSDUC_2"/>
    <property type="match status" value="1"/>
</dbReference>
<keyword evidence="6 13" id="KW-0812">Transmembrane</keyword>
<keyword evidence="2" id="KW-1003">Cell membrane</keyword>
<evidence type="ECO:0000256" key="7">
    <source>
        <dbReference type="ARBA" id="ARBA00022989"/>
    </source>
</evidence>
<dbReference type="PROSITE" id="PS50885">
    <property type="entry name" value="HAMP"/>
    <property type="match status" value="1"/>
</dbReference>
<keyword evidence="5" id="KW-0997">Cell inner membrane</keyword>
<accession>A0ABQ2YG61</accession>
<evidence type="ECO:0000313" key="16">
    <source>
        <dbReference type="EMBL" id="GGX80641.1"/>
    </source>
</evidence>
<dbReference type="Gene3D" id="1.10.287.950">
    <property type="entry name" value="Methyl-accepting chemotaxis protein"/>
    <property type="match status" value="1"/>
</dbReference>
<evidence type="ECO:0000256" key="13">
    <source>
        <dbReference type="SAM" id="Phobius"/>
    </source>
</evidence>
<keyword evidence="7 13" id="KW-1133">Transmembrane helix</keyword>
<dbReference type="InterPro" id="IPR003660">
    <property type="entry name" value="HAMP_dom"/>
</dbReference>
<comment type="subcellular location">
    <subcellularLocation>
        <location evidence="1">Cell inner membrane</location>
        <topology evidence="1">Multi-pass membrane protein</topology>
    </subcellularLocation>
</comment>
<dbReference type="SUPFAM" id="SSF47170">
    <property type="entry name" value="Aspartate receptor, ligand-binding domain"/>
    <property type="match status" value="1"/>
</dbReference>
<feature type="region of interest" description="Disordered" evidence="12">
    <location>
        <begin position="526"/>
        <end position="574"/>
    </location>
</feature>
<feature type="transmembrane region" description="Helical" evidence="13">
    <location>
        <begin position="187"/>
        <end position="208"/>
    </location>
</feature>
<evidence type="ECO:0000256" key="2">
    <source>
        <dbReference type="ARBA" id="ARBA00022475"/>
    </source>
</evidence>
<protein>
    <submittedName>
        <fullName evidence="16">Methyl-accepting chemotaxis protein</fullName>
    </submittedName>
</protein>
<evidence type="ECO:0000256" key="6">
    <source>
        <dbReference type="ARBA" id="ARBA00022692"/>
    </source>
</evidence>
<dbReference type="InterPro" id="IPR004089">
    <property type="entry name" value="MCPsignal_dom"/>
</dbReference>
<dbReference type="InterPro" id="IPR035440">
    <property type="entry name" value="4HB_MCP_dom_sf"/>
</dbReference>
<evidence type="ECO:0000259" key="14">
    <source>
        <dbReference type="PROSITE" id="PS50111"/>
    </source>
</evidence>
<name>A0ABQ2YG61_9GAMM</name>
<evidence type="ECO:0000256" key="8">
    <source>
        <dbReference type="ARBA" id="ARBA00023136"/>
    </source>
</evidence>
<dbReference type="Proteomes" id="UP000653056">
    <property type="component" value="Unassembled WGS sequence"/>
</dbReference>
<dbReference type="PANTHER" id="PTHR43531:SF14">
    <property type="entry name" value="METHYL-ACCEPTING CHEMOTAXIS PROTEIN I-RELATED"/>
    <property type="match status" value="1"/>
</dbReference>
<dbReference type="InterPro" id="IPR051310">
    <property type="entry name" value="MCP_chemotaxis"/>
</dbReference>
<dbReference type="Pfam" id="PF02203">
    <property type="entry name" value="TarH"/>
    <property type="match status" value="1"/>
</dbReference>
<feature type="domain" description="Methyl-accepting transducer" evidence="14">
    <location>
        <begin position="268"/>
        <end position="497"/>
    </location>
</feature>
<organism evidence="16 17">
    <name type="scientific">Litchfieldella qijiaojingensis</name>
    <dbReference type="NCBI Taxonomy" id="980347"/>
    <lineage>
        <taxon>Bacteria</taxon>
        <taxon>Pseudomonadati</taxon>
        <taxon>Pseudomonadota</taxon>
        <taxon>Gammaproteobacteria</taxon>
        <taxon>Oceanospirillales</taxon>
        <taxon>Halomonadaceae</taxon>
        <taxon>Litchfieldella</taxon>
    </lineage>
</organism>
<evidence type="ECO:0000256" key="5">
    <source>
        <dbReference type="ARBA" id="ARBA00022519"/>
    </source>
</evidence>
<evidence type="ECO:0000313" key="17">
    <source>
        <dbReference type="Proteomes" id="UP000653056"/>
    </source>
</evidence>
<proteinExistence type="inferred from homology"/>
<keyword evidence="17" id="KW-1185">Reference proteome</keyword>
<evidence type="ECO:0000256" key="11">
    <source>
        <dbReference type="PROSITE-ProRule" id="PRU00284"/>
    </source>
</evidence>
<keyword evidence="8 13" id="KW-0472">Membrane</keyword>
<keyword evidence="9 11" id="KW-0807">Transducer</keyword>
<dbReference type="Pfam" id="PF00672">
    <property type="entry name" value="HAMP"/>
    <property type="match status" value="1"/>
</dbReference>
<dbReference type="SUPFAM" id="SSF58104">
    <property type="entry name" value="Methyl-accepting chemotaxis protein (MCP) signaling domain"/>
    <property type="match status" value="1"/>
</dbReference>
<dbReference type="PANTHER" id="PTHR43531">
    <property type="entry name" value="PROTEIN ICFG"/>
    <property type="match status" value="1"/>
</dbReference>
<evidence type="ECO:0000256" key="10">
    <source>
        <dbReference type="ARBA" id="ARBA00029447"/>
    </source>
</evidence>
<dbReference type="Pfam" id="PF00015">
    <property type="entry name" value="MCPsignal"/>
    <property type="match status" value="1"/>
</dbReference>
<dbReference type="SMART" id="SM00283">
    <property type="entry name" value="MA"/>
    <property type="match status" value="1"/>
</dbReference>
<dbReference type="RefSeq" id="WP_189465885.1">
    <property type="nucleotide sequence ID" value="NZ_BMXS01000002.1"/>
</dbReference>
<evidence type="ECO:0000256" key="1">
    <source>
        <dbReference type="ARBA" id="ARBA00004429"/>
    </source>
</evidence>
<gene>
    <name evidence="16" type="primary">cheM</name>
    <name evidence="16" type="ORF">GCM10007160_04800</name>
</gene>
<comment type="similarity">
    <text evidence="10">Belongs to the methyl-accepting chemotaxis (MCP) protein family.</text>
</comment>
<dbReference type="CDD" id="cd11386">
    <property type="entry name" value="MCP_signal"/>
    <property type="match status" value="1"/>
</dbReference>
<dbReference type="SMART" id="SM00304">
    <property type="entry name" value="HAMP"/>
    <property type="match status" value="1"/>
</dbReference>
<keyword evidence="3" id="KW-0488">Methylation</keyword>
<dbReference type="EMBL" id="BMXS01000002">
    <property type="protein sequence ID" value="GGX80641.1"/>
    <property type="molecule type" value="Genomic_DNA"/>
</dbReference>
<keyword evidence="4" id="KW-0145">Chemotaxis</keyword>